<evidence type="ECO:0000259" key="8">
    <source>
        <dbReference type="PROSITE" id="PS50880"/>
    </source>
</evidence>
<dbReference type="GO" id="GO:0006281">
    <property type="term" value="P:DNA repair"/>
    <property type="evidence" value="ECO:0007669"/>
    <property type="project" value="UniProtKB-UniRule"/>
</dbReference>
<sequence length="189" mass="21893">MDNILIQDLIEKLNKLPGVTKKTSIKIANFLITNPEYDIESLIKSFESIKNNISICENCKYLKVANICKFCNSERVDFDSIMIVESINDVDKIEKTGIFCGRYFIWEFKPENNKKLILQDKEYKFINSFKNIILSLSPNLEGEVKSQYLINIFKEKNISKLAIGLPFGSQIDYIDEVTLKQAFNNRTKI</sequence>
<dbReference type="Gene3D" id="1.10.8.420">
    <property type="entry name" value="RecR Domain 1"/>
    <property type="match status" value="1"/>
</dbReference>
<reference evidence="9" key="1">
    <citation type="submission" date="2023-05" db="EMBL/GenBank/DDBJ databases">
        <title>Mycoplasma phocimorsus sp. nov., isolated from Scandinavian patients with seal finger or septic arthritis after contact with seals.</title>
        <authorList>
            <person name="Skafte-Holm A."/>
            <person name="Pedersen T.R."/>
            <person name="Froelund M."/>
            <person name="Stegger M."/>
            <person name="Qvortrup K."/>
            <person name="Michaels D.L."/>
            <person name="Brown D.R."/>
            <person name="Jensen J.S."/>
        </authorList>
    </citation>
    <scope>NUCLEOTIDE SEQUENCE</scope>
    <source>
        <strain evidence="9">M5725</strain>
    </source>
</reference>
<dbReference type="EMBL" id="JASDDP010000019">
    <property type="protein sequence ID" value="MDJ1645864.1"/>
    <property type="molecule type" value="Genomic_DNA"/>
</dbReference>
<keyword evidence="3 7" id="KW-0863">Zinc-finger</keyword>
<dbReference type="AlphaFoldDB" id="A0AAJ1PST5"/>
<dbReference type="InterPro" id="IPR000093">
    <property type="entry name" value="DNA_Rcmb_RecR"/>
</dbReference>
<dbReference type="HAMAP" id="MF_00017">
    <property type="entry name" value="RecR"/>
    <property type="match status" value="1"/>
</dbReference>
<dbReference type="InterPro" id="IPR023627">
    <property type="entry name" value="Rcmb_RecR"/>
</dbReference>
<evidence type="ECO:0000256" key="7">
    <source>
        <dbReference type="HAMAP-Rule" id="MF_00017"/>
    </source>
</evidence>
<organism evidence="9 10">
    <name type="scientific">Mycoplasma phocimorsus</name>
    <dbReference type="NCBI Taxonomy" id="3045839"/>
    <lineage>
        <taxon>Bacteria</taxon>
        <taxon>Bacillati</taxon>
        <taxon>Mycoplasmatota</taxon>
        <taxon>Mollicutes</taxon>
        <taxon>Mycoplasmataceae</taxon>
        <taxon>Mycoplasma</taxon>
    </lineage>
</organism>
<dbReference type="InterPro" id="IPR006171">
    <property type="entry name" value="TOPRIM_dom"/>
</dbReference>
<gene>
    <name evidence="7" type="primary">recR</name>
    <name evidence="9" type="ORF">QLQ80_02025</name>
</gene>
<comment type="function">
    <text evidence="7">May play a role in DNA repair. It seems to be involved in an RecBC-independent recombinational process of DNA repair. It may act with RecF and RecO.</text>
</comment>
<dbReference type="Gene3D" id="6.10.250.240">
    <property type="match status" value="1"/>
</dbReference>
<dbReference type="Pfam" id="PF21175">
    <property type="entry name" value="RecR_C"/>
    <property type="match status" value="1"/>
</dbReference>
<dbReference type="PANTHER" id="PTHR30446">
    <property type="entry name" value="RECOMBINATION PROTEIN RECR"/>
    <property type="match status" value="1"/>
</dbReference>
<dbReference type="Gene3D" id="3.40.1360.10">
    <property type="match status" value="1"/>
</dbReference>
<dbReference type="GO" id="GO:0008270">
    <property type="term" value="F:zinc ion binding"/>
    <property type="evidence" value="ECO:0007669"/>
    <property type="project" value="UniProtKB-KW"/>
</dbReference>
<dbReference type="GO" id="GO:0006310">
    <property type="term" value="P:DNA recombination"/>
    <property type="evidence" value="ECO:0007669"/>
    <property type="project" value="UniProtKB-UniRule"/>
</dbReference>
<dbReference type="RefSeq" id="WP_283827286.1">
    <property type="nucleotide sequence ID" value="NZ_JASDDP010000019.1"/>
</dbReference>
<keyword evidence="4 7" id="KW-0862">Zinc</keyword>
<evidence type="ECO:0000256" key="4">
    <source>
        <dbReference type="ARBA" id="ARBA00022833"/>
    </source>
</evidence>
<evidence type="ECO:0000256" key="2">
    <source>
        <dbReference type="ARBA" id="ARBA00022763"/>
    </source>
</evidence>
<comment type="similarity">
    <text evidence="7">Belongs to the RecR family.</text>
</comment>
<evidence type="ECO:0000256" key="6">
    <source>
        <dbReference type="ARBA" id="ARBA00023204"/>
    </source>
</evidence>
<evidence type="ECO:0000313" key="9">
    <source>
        <dbReference type="EMBL" id="MDJ1645864.1"/>
    </source>
</evidence>
<keyword evidence="5 7" id="KW-0233">DNA recombination</keyword>
<comment type="caution">
    <text evidence="9">The sequence shown here is derived from an EMBL/GenBank/DDBJ whole genome shotgun (WGS) entry which is preliminary data.</text>
</comment>
<proteinExistence type="inferred from homology"/>
<feature type="domain" description="Toprim" evidence="8">
    <location>
        <begin position="79"/>
        <end position="166"/>
    </location>
</feature>
<dbReference type="SUPFAM" id="SSF111304">
    <property type="entry name" value="Recombination protein RecR"/>
    <property type="match status" value="1"/>
</dbReference>
<dbReference type="PROSITE" id="PS50880">
    <property type="entry name" value="TOPRIM"/>
    <property type="match status" value="1"/>
</dbReference>
<keyword evidence="1 7" id="KW-0479">Metal-binding</keyword>
<evidence type="ECO:0000256" key="3">
    <source>
        <dbReference type="ARBA" id="ARBA00022771"/>
    </source>
</evidence>
<feature type="zinc finger region" description="C4-type" evidence="7">
    <location>
        <begin position="56"/>
        <end position="71"/>
    </location>
</feature>
<dbReference type="Proteomes" id="UP001224428">
    <property type="component" value="Unassembled WGS sequence"/>
</dbReference>
<keyword evidence="10" id="KW-1185">Reference proteome</keyword>
<dbReference type="PANTHER" id="PTHR30446:SF0">
    <property type="entry name" value="RECOMBINATION PROTEIN RECR"/>
    <property type="match status" value="1"/>
</dbReference>
<dbReference type="Pfam" id="PF13662">
    <property type="entry name" value="Toprim_4"/>
    <property type="match status" value="1"/>
</dbReference>
<protein>
    <recommendedName>
        <fullName evidence="7">Recombination protein RecR</fullName>
    </recommendedName>
</protein>
<keyword evidence="6 7" id="KW-0234">DNA repair</keyword>
<evidence type="ECO:0000256" key="5">
    <source>
        <dbReference type="ARBA" id="ARBA00023172"/>
    </source>
</evidence>
<name>A0AAJ1PST5_9MOLU</name>
<dbReference type="GO" id="GO:0003677">
    <property type="term" value="F:DNA binding"/>
    <property type="evidence" value="ECO:0007669"/>
    <property type="project" value="UniProtKB-UniRule"/>
</dbReference>
<accession>A0AAJ1PST5</accession>
<evidence type="ECO:0000313" key="10">
    <source>
        <dbReference type="Proteomes" id="UP001224428"/>
    </source>
</evidence>
<keyword evidence="2 7" id="KW-0227">DNA damage</keyword>
<evidence type="ECO:0000256" key="1">
    <source>
        <dbReference type="ARBA" id="ARBA00022723"/>
    </source>
</evidence>